<evidence type="ECO:0000256" key="6">
    <source>
        <dbReference type="ARBA" id="ARBA00023136"/>
    </source>
</evidence>
<comment type="similarity">
    <text evidence="2">Belongs to the cation diffusion facilitator (CDF) transporter (TC 2.A.4) family.</text>
</comment>
<sequence length="588" mass="65096">MTVPKKSYFIKESIVIKESGFVMTRIEKKEILSDEKTKKVAMQVSTVSIVVNLLLSVFKLLAGIIGKSGAMVSDAIHSASDVFSSFIVIIGVSLAGKESDEGHQYGHDRLECVAAIILAVVLLITGAGIGIDGVNKIINGTNGNQTIPGIIAMVAAIVSIATKEWMYWFTRSAAKKINSGAVMADAWHHRSDALSSIGALIGIIGARSGFPILDPIASVIICLFIAKAAYEIFKDAIDKMVDKSCDEEVERKMANIILSQKGVVSLDLLHTRLFGAKIYVDVEIAANGNISLYKSHAIAQEVHDAIEKNFQEVKHCMVHVNPAPKFKGYLLCSDCDGTLTYGEEVLSEENVKAIKYFQKEGGIFTLATGRFPEYADKFKDRFKVNAPIVALNGAVLYDKDNEQIIEKWPMAKEDCYKLVKYVNDNWTKVWEYWINYTAHDSKEFKPLESAPGDGSLEKLFDSIGDEVFKILFIQDEEVTVAMQKDLKEKFGNKFRFDTSWPNGLEIQRVDSGKGIAVEYLKKHFNQHIHTTIGVGDQENDISLLQNCDIGYAVGNAKENVKKLADRVTVPNTENAIKAVIEDLDKQNY</sequence>
<dbReference type="NCBIfam" id="TIGR01297">
    <property type="entry name" value="CDF"/>
    <property type="match status" value="1"/>
</dbReference>
<dbReference type="PANTHER" id="PTHR43840">
    <property type="entry name" value="MITOCHONDRIAL METAL TRANSPORTER 1-RELATED"/>
    <property type="match status" value="1"/>
</dbReference>
<evidence type="ECO:0000313" key="10">
    <source>
        <dbReference type="EMBL" id="RHA81806.1"/>
    </source>
</evidence>
<dbReference type="Gene3D" id="3.40.50.1000">
    <property type="entry name" value="HAD superfamily/HAD-like"/>
    <property type="match status" value="1"/>
</dbReference>
<keyword evidence="3" id="KW-0813">Transport</keyword>
<feature type="transmembrane region" description="Helical" evidence="7">
    <location>
        <begin position="149"/>
        <end position="170"/>
    </location>
</feature>
<protein>
    <submittedName>
        <fullName evidence="10">Cof-type HAD-IIB family hydrolase</fullName>
    </submittedName>
</protein>
<gene>
    <name evidence="10" type="ORF">DW918_00925</name>
</gene>
<dbReference type="FunFam" id="1.20.1510.10:FF:000006">
    <property type="entry name" value="Divalent cation efflux transporter"/>
    <property type="match status" value="1"/>
</dbReference>
<dbReference type="InterPro" id="IPR023214">
    <property type="entry name" value="HAD_sf"/>
</dbReference>
<evidence type="ECO:0000313" key="11">
    <source>
        <dbReference type="Proteomes" id="UP000285740"/>
    </source>
</evidence>
<evidence type="ECO:0000256" key="3">
    <source>
        <dbReference type="ARBA" id="ARBA00022448"/>
    </source>
</evidence>
<dbReference type="InterPro" id="IPR058533">
    <property type="entry name" value="Cation_efflux_TM"/>
</dbReference>
<dbReference type="InterPro" id="IPR036412">
    <property type="entry name" value="HAD-like_sf"/>
</dbReference>
<comment type="caution">
    <text evidence="10">The sequence shown here is derived from an EMBL/GenBank/DDBJ whole genome shotgun (WGS) entry which is preliminary data.</text>
</comment>
<dbReference type="SFLD" id="SFLDG01140">
    <property type="entry name" value="C2.B:_Phosphomannomutase_and_P"/>
    <property type="match status" value="1"/>
</dbReference>
<organism evidence="10 11">
    <name type="scientific">Eubacterium ventriosum</name>
    <dbReference type="NCBI Taxonomy" id="39496"/>
    <lineage>
        <taxon>Bacteria</taxon>
        <taxon>Bacillati</taxon>
        <taxon>Bacillota</taxon>
        <taxon>Clostridia</taxon>
        <taxon>Eubacteriales</taxon>
        <taxon>Eubacteriaceae</taxon>
        <taxon>Eubacterium</taxon>
    </lineage>
</organism>
<dbReference type="GO" id="GO:0016020">
    <property type="term" value="C:membrane"/>
    <property type="evidence" value="ECO:0007669"/>
    <property type="project" value="UniProtKB-SubCell"/>
</dbReference>
<dbReference type="EMBL" id="QSFV01000002">
    <property type="protein sequence ID" value="RHA81806.1"/>
    <property type="molecule type" value="Genomic_DNA"/>
</dbReference>
<name>A0A413T9R1_9FIRM</name>
<dbReference type="InterPro" id="IPR050291">
    <property type="entry name" value="CDF_Transporter"/>
</dbReference>
<dbReference type="Pfam" id="PF08282">
    <property type="entry name" value="Hydrolase_3"/>
    <property type="match status" value="1"/>
</dbReference>
<keyword evidence="5 7" id="KW-1133">Transmembrane helix</keyword>
<dbReference type="PANTHER" id="PTHR43840:SF15">
    <property type="entry name" value="MITOCHONDRIAL METAL TRANSPORTER 1-RELATED"/>
    <property type="match status" value="1"/>
</dbReference>
<feature type="domain" description="Cation efflux protein transmembrane" evidence="8">
    <location>
        <begin position="46"/>
        <end position="239"/>
    </location>
</feature>
<dbReference type="InterPro" id="IPR002524">
    <property type="entry name" value="Cation_efflux"/>
</dbReference>
<dbReference type="Gene3D" id="3.30.70.1350">
    <property type="entry name" value="Cation efflux protein, cytoplasmic domain"/>
    <property type="match status" value="1"/>
</dbReference>
<feature type="transmembrane region" description="Helical" evidence="7">
    <location>
        <begin position="46"/>
        <end position="66"/>
    </location>
</feature>
<keyword evidence="4 7" id="KW-0812">Transmembrane</keyword>
<dbReference type="NCBIfam" id="TIGR01484">
    <property type="entry name" value="HAD-SF-IIB"/>
    <property type="match status" value="1"/>
</dbReference>
<dbReference type="Proteomes" id="UP000285740">
    <property type="component" value="Unassembled WGS sequence"/>
</dbReference>
<dbReference type="InterPro" id="IPR000150">
    <property type="entry name" value="Cof"/>
</dbReference>
<keyword evidence="10" id="KW-0378">Hydrolase</keyword>
<feature type="domain" description="Cation efflux protein cytoplasmic" evidence="9">
    <location>
        <begin position="246"/>
        <end position="322"/>
    </location>
</feature>
<dbReference type="InterPro" id="IPR036837">
    <property type="entry name" value="Cation_efflux_CTD_sf"/>
</dbReference>
<dbReference type="InterPro" id="IPR006379">
    <property type="entry name" value="HAD-SF_hydro_IIB"/>
</dbReference>
<dbReference type="InterPro" id="IPR027470">
    <property type="entry name" value="Cation_efflux_CTD"/>
</dbReference>
<evidence type="ECO:0000259" key="8">
    <source>
        <dbReference type="Pfam" id="PF01545"/>
    </source>
</evidence>
<evidence type="ECO:0000256" key="2">
    <source>
        <dbReference type="ARBA" id="ARBA00008114"/>
    </source>
</evidence>
<dbReference type="NCBIfam" id="TIGR00099">
    <property type="entry name" value="Cof-subfamily"/>
    <property type="match status" value="1"/>
</dbReference>
<dbReference type="SFLD" id="SFLDS00003">
    <property type="entry name" value="Haloacid_Dehalogenase"/>
    <property type="match status" value="1"/>
</dbReference>
<keyword evidence="6 7" id="KW-0472">Membrane</keyword>
<dbReference type="InterPro" id="IPR027469">
    <property type="entry name" value="Cation_efflux_TMD_sf"/>
</dbReference>
<evidence type="ECO:0000259" key="9">
    <source>
        <dbReference type="Pfam" id="PF16916"/>
    </source>
</evidence>
<dbReference type="SUPFAM" id="SSF160240">
    <property type="entry name" value="Cation efflux protein cytoplasmic domain-like"/>
    <property type="match status" value="1"/>
</dbReference>
<proteinExistence type="inferred from homology"/>
<reference evidence="10 11" key="1">
    <citation type="submission" date="2018-08" db="EMBL/GenBank/DDBJ databases">
        <title>A genome reference for cultivated species of the human gut microbiota.</title>
        <authorList>
            <person name="Zou Y."/>
            <person name="Xue W."/>
            <person name="Luo G."/>
        </authorList>
    </citation>
    <scope>NUCLEOTIDE SEQUENCE [LARGE SCALE GENOMIC DNA]</scope>
    <source>
        <strain evidence="10 11">AM42-30</strain>
    </source>
</reference>
<dbReference type="Gene3D" id="3.30.1240.10">
    <property type="match status" value="1"/>
</dbReference>
<dbReference type="GO" id="GO:0008324">
    <property type="term" value="F:monoatomic cation transmembrane transporter activity"/>
    <property type="evidence" value="ECO:0007669"/>
    <property type="project" value="InterPro"/>
</dbReference>
<feature type="transmembrane region" description="Helical" evidence="7">
    <location>
        <begin position="108"/>
        <end position="129"/>
    </location>
</feature>
<accession>A0A413T9R1</accession>
<dbReference type="SUPFAM" id="SSF161111">
    <property type="entry name" value="Cation efflux protein transmembrane domain-like"/>
    <property type="match status" value="1"/>
</dbReference>
<comment type="subcellular location">
    <subcellularLocation>
        <location evidence="1">Membrane</location>
        <topology evidence="1">Multi-pass membrane protein</topology>
    </subcellularLocation>
</comment>
<dbReference type="SUPFAM" id="SSF56784">
    <property type="entry name" value="HAD-like"/>
    <property type="match status" value="1"/>
</dbReference>
<dbReference type="Gene3D" id="1.20.1510.10">
    <property type="entry name" value="Cation efflux protein transmembrane domain"/>
    <property type="match status" value="1"/>
</dbReference>
<evidence type="ECO:0000256" key="4">
    <source>
        <dbReference type="ARBA" id="ARBA00022692"/>
    </source>
</evidence>
<evidence type="ECO:0000256" key="1">
    <source>
        <dbReference type="ARBA" id="ARBA00004141"/>
    </source>
</evidence>
<evidence type="ECO:0000256" key="7">
    <source>
        <dbReference type="SAM" id="Phobius"/>
    </source>
</evidence>
<dbReference type="GO" id="GO:0016791">
    <property type="term" value="F:phosphatase activity"/>
    <property type="evidence" value="ECO:0007669"/>
    <property type="project" value="UniProtKB-ARBA"/>
</dbReference>
<dbReference type="AlphaFoldDB" id="A0A413T9R1"/>
<dbReference type="Pfam" id="PF16916">
    <property type="entry name" value="ZT_dimer"/>
    <property type="match status" value="1"/>
</dbReference>
<dbReference type="Pfam" id="PF01545">
    <property type="entry name" value="Cation_efflux"/>
    <property type="match status" value="1"/>
</dbReference>
<evidence type="ECO:0000256" key="5">
    <source>
        <dbReference type="ARBA" id="ARBA00022989"/>
    </source>
</evidence>